<keyword evidence="1" id="KW-0732">Signal</keyword>
<name>A0ABV8T2T1_9GAMM</name>
<gene>
    <name evidence="3" type="ORF">ACFPN2_31930</name>
</gene>
<dbReference type="RefSeq" id="WP_380604303.1">
    <property type="nucleotide sequence ID" value="NZ_JBHSDU010000015.1"/>
</dbReference>
<keyword evidence="4" id="KW-1185">Reference proteome</keyword>
<feature type="chain" id="PRO_5046124082" evidence="1">
    <location>
        <begin position="22"/>
        <end position="670"/>
    </location>
</feature>
<dbReference type="EMBL" id="JBHSDU010000015">
    <property type="protein sequence ID" value="MFC4313727.1"/>
    <property type="molecule type" value="Genomic_DNA"/>
</dbReference>
<evidence type="ECO:0000313" key="4">
    <source>
        <dbReference type="Proteomes" id="UP001595904"/>
    </source>
</evidence>
<accession>A0ABV8T2T1</accession>
<comment type="caution">
    <text evidence="3">The sequence shown here is derived from an EMBL/GenBank/DDBJ whole genome shotgun (WGS) entry which is preliminary data.</text>
</comment>
<dbReference type="InterPro" id="IPR011042">
    <property type="entry name" value="6-blade_b-propeller_TolB-like"/>
</dbReference>
<proteinExistence type="predicted"/>
<feature type="domain" description="BPP" evidence="2">
    <location>
        <begin position="19"/>
        <end position="329"/>
    </location>
</feature>
<feature type="signal peptide" evidence="1">
    <location>
        <begin position="1"/>
        <end position="21"/>
    </location>
</feature>
<dbReference type="Proteomes" id="UP001595904">
    <property type="component" value="Unassembled WGS sequence"/>
</dbReference>
<evidence type="ECO:0000313" key="3">
    <source>
        <dbReference type="EMBL" id="MFC4313727.1"/>
    </source>
</evidence>
<feature type="domain" description="BPP" evidence="2">
    <location>
        <begin position="338"/>
        <end position="668"/>
    </location>
</feature>
<evidence type="ECO:0000256" key="1">
    <source>
        <dbReference type="SAM" id="SignalP"/>
    </source>
</evidence>
<dbReference type="SUPFAM" id="SSF50956">
    <property type="entry name" value="Thermostable phytase (3-phytase)"/>
    <property type="match status" value="2"/>
</dbReference>
<dbReference type="PROSITE" id="PS51662">
    <property type="entry name" value="BP_PHYTASE"/>
    <property type="match status" value="2"/>
</dbReference>
<reference evidence="4" key="1">
    <citation type="journal article" date="2019" name="Int. J. Syst. Evol. Microbiol.">
        <title>The Global Catalogue of Microorganisms (GCM) 10K type strain sequencing project: providing services to taxonomists for standard genome sequencing and annotation.</title>
        <authorList>
            <consortium name="The Broad Institute Genomics Platform"/>
            <consortium name="The Broad Institute Genome Sequencing Center for Infectious Disease"/>
            <person name="Wu L."/>
            <person name="Ma J."/>
        </authorList>
    </citation>
    <scope>NUCLEOTIDE SEQUENCE [LARGE SCALE GENOMIC DNA]</scope>
    <source>
        <strain evidence="4">CGMCC 1.10759</strain>
    </source>
</reference>
<dbReference type="InterPro" id="IPR003431">
    <property type="entry name" value="B-propeller_Phytase"/>
</dbReference>
<evidence type="ECO:0000259" key="2">
    <source>
        <dbReference type="PROSITE" id="PS51662"/>
    </source>
</evidence>
<protein>
    <submittedName>
        <fullName evidence="3">Phytase</fullName>
    </submittedName>
</protein>
<organism evidence="3 4">
    <name type="scientific">Steroidobacter flavus</name>
    <dbReference type="NCBI Taxonomy" id="1842136"/>
    <lineage>
        <taxon>Bacteria</taxon>
        <taxon>Pseudomonadati</taxon>
        <taxon>Pseudomonadota</taxon>
        <taxon>Gammaproteobacteria</taxon>
        <taxon>Steroidobacterales</taxon>
        <taxon>Steroidobacteraceae</taxon>
        <taxon>Steroidobacter</taxon>
    </lineage>
</organism>
<dbReference type="Gene3D" id="2.120.10.30">
    <property type="entry name" value="TolB, C-terminal domain"/>
    <property type="match status" value="2"/>
</dbReference>
<dbReference type="Pfam" id="PF02333">
    <property type="entry name" value="Phytase"/>
    <property type="match status" value="2"/>
</dbReference>
<sequence length="670" mass="71632">MKYPSLLSSLAMGLLAWQAQSATQQNAAVSVPVERTTLPTSHRFALDAAVWRNPARSLLMVAAGEGGLEVHDLAGQRVATFADVEVGFVEVPDRPALLEALNKLVLVSDQRAGAIRAYRFDATSRRLHEVATQPLAINDEITGLCSYVSPLTNKLYVFVATGQGQLEQWELFAQAQQVGGRLVRRIAAGKGVGHCAVDDARRRVYFSEESVGIWSVAAEPESDTAREAFDLVAPRGGIGEEVKGVAVSRANGSAFLIARDADGFIVYNLADGSPHRVQLGAPKQIGDAEGLTIVGESLGAAFPTGLLIVADEDAGDYKLVSLSTLTTSLGSAVAQSAAVKDEFIPGAVLPAAETEPVPSFGDAADDPAIWVDRQDPSRSVVIATDKKLGLNVYDLAGKLIHSVTDGRMNNVDVRDGFAFGGHPITLVAATNRTRKSISLYRYDAQARQLQALPGGDLATGFDDPYGLCMYRSANNGAYYVFANDSADGRVRQWKISVKNGKLAGELVREIAVGSQAEGCAADDELGHLYVAEEDVALWKYSAEPRDGSRRTAIDTVGKGHLTDDIEGVSIYYGANGTGYVIASNQGEDNYAVYRREGSNEYLGKFAVVANSEAGIDGASETDGLDIVSAPLGERFPEGLLVVQDGRNLMPAERQNFKYVSWQDALRSLRK</sequence>